<comment type="caution">
    <text evidence="3">The sequence shown here is derived from an EMBL/GenBank/DDBJ whole genome shotgun (WGS) entry which is preliminary data.</text>
</comment>
<dbReference type="Pfam" id="PF25298">
    <property type="entry name" value="Baculo_FP_2nd"/>
    <property type="match status" value="1"/>
</dbReference>
<dbReference type="AlphaFoldDB" id="A0A0L7LVF5"/>
<dbReference type="InterPro" id="IPR057251">
    <property type="entry name" value="FP_C"/>
</dbReference>
<evidence type="ECO:0000313" key="4">
    <source>
        <dbReference type="Proteomes" id="UP000037510"/>
    </source>
</evidence>
<accession>A0A0L7LVF5</accession>
<organism evidence="3 4">
    <name type="scientific">Operophtera brumata</name>
    <name type="common">Winter moth</name>
    <name type="synonym">Phalaena brumata</name>
    <dbReference type="NCBI Taxonomy" id="104452"/>
    <lineage>
        <taxon>Eukaryota</taxon>
        <taxon>Metazoa</taxon>
        <taxon>Ecdysozoa</taxon>
        <taxon>Arthropoda</taxon>
        <taxon>Hexapoda</taxon>
        <taxon>Insecta</taxon>
        <taxon>Pterygota</taxon>
        <taxon>Neoptera</taxon>
        <taxon>Endopterygota</taxon>
        <taxon>Lepidoptera</taxon>
        <taxon>Glossata</taxon>
        <taxon>Ditrysia</taxon>
        <taxon>Geometroidea</taxon>
        <taxon>Geometridae</taxon>
        <taxon>Larentiinae</taxon>
        <taxon>Operophtera</taxon>
    </lineage>
</organism>
<sequence>MKKMMSDFQAEQSSKHEKLLAVVEEFRLAVDFLVQKNESLQTQVNGLEKERTVNFQYISSLESKVDSFERSARSTCIEIRNLPTSQPETKSSLVENVVQIGKILNVPMLTTEVKDIFRIKTKDPANKTVIVDFTSVLLKERFVSKYKKCNKENNRLTTEKLRISGPSKPIFISENLSTKLKKLFYLAREHAKANDFKFCWASNGKIFLRKREGGPLVRVNNESDLKISSDNQ</sequence>
<reference evidence="3 4" key="1">
    <citation type="journal article" date="2015" name="Genome Biol. Evol.">
        <title>The genome of winter moth (Operophtera brumata) provides a genomic perspective on sexual dimorphism and phenology.</title>
        <authorList>
            <person name="Derks M.F."/>
            <person name="Smit S."/>
            <person name="Salis L."/>
            <person name="Schijlen E."/>
            <person name="Bossers A."/>
            <person name="Mateman C."/>
            <person name="Pijl A.S."/>
            <person name="de Ridder D."/>
            <person name="Groenen M.A."/>
            <person name="Visser M.E."/>
            <person name="Megens H.J."/>
        </authorList>
    </citation>
    <scope>NUCLEOTIDE SEQUENCE [LARGE SCALE GENOMIC DNA]</scope>
    <source>
        <strain evidence="3">WM2013NL</strain>
        <tissue evidence="3">Head and thorax</tissue>
    </source>
</reference>
<keyword evidence="4" id="KW-1185">Reference proteome</keyword>
<feature type="domain" description="FP protein C-terminal" evidence="2">
    <location>
        <begin position="178"/>
        <end position="226"/>
    </location>
</feature>
<name>A0A0L7LVF5_OPEBR</name>
<feature type="coiled-coil region" evidence="1">
    <location>
        <begin position="23"/>
        <end position="50"/>
    </location>
</feature>
<protein>
    <submittedName>
        <fullName evidence="3">Zinc finger DNA binding protein</fullName>
    </submittedName>
</protein>
<dbReference type="Proteomes" id="UP000037510">
    <property type="component" value="Unassembled WGS sequence"/>
</dbReference>
<gene>
    <name evidence="3" type="ORF">OBRU01_00322</name>
</gene>
<keyword evidence="1" id="KW-0175">Coiled coil</keyword>
<evidence type="ECO:0000256" key="1">
    <source>
        <dbReference type="SAM" id="Coils"/>
    </source>
</evidence>
<dbReference type="EMBL" id="JTDY01000014">
    <property type="protein sequence ID" value="KOB79415.1"/>
    <property type="molecule type" value="Genomic_DNA"/>
</dbReference>
<evidence type="ECO:0000313" key="3">
    <source>
        <dbReference type="EMBL" id="KOB79415.1"/>
    </source>
</evidence>
<evidence type="ECO:0000259" key="2">
    <source>
        <dbReference type="Pfam" id="PF25298"/>
    </source>
</evidence>
<proteinExistence type="predicted"/>